<dbReference type="InterPro" id="IPR036188">
    <property type="entry name" value="FAD/NAD-bd_sf"/>
</dbReference>
<organism evidence="8 9">
    <name type="scientific">Fodinisporobacter ferrooxydans</name>
    <dbReference type="NCBI Taxonomy" id="2901836"/>
    <lineage>
        <taxon>Bacteria</taxon>
        <taxon>Bacillati</taxon>
        <taxon>Bacillota</taxon>
        <taxon>Bacilli</taxon>
        <taxon>Bacillales</taxon>
        <taxon>Alicyclobacillaceae</taxon>
        <taxon>Fodinisporobacter</taxon>
    </lineage>
</organism>
<dbReference type="Pfam" id="PF00732">
    <property type="entry name" value="GMC_oxred_N"/>
    <property type="match status" value="1"/>
</dbReference>
<evidence type="ECO:0000259" key="6">
    <source>
        <dbReference type="Pfam" id="PF01494"/>
    </source>
</evidence>
<evidence type="ECO:0000256" key="1">
    <source>
        <dbReference type="ARBA" id="ARBA00010790"/>
    </source>
</evidence>
<protein>
    <submittedName>
        <fullName evidence="8">GMC family oxidoreductase</fullName>
    </submittedName>
</protein>
<dbReference type="SUPFAM" id="SSF51905">
    <property type="entry name" value="FAD/NAD(P)-binding domain"/>
    <property type="match status" value="1"/>
</dbReference>
<feature type="domain" description="FAD-binding" evidence="6">
    <location>
        <begin position="10"/>
        <end position="41"/>
    </location>
</feature>
<dbReference type="InterPro" id="IPR007867">
    <property type="entry name" value="GMC_OxRtase_C"/>
</dbReference>
<evidence type="ECO:0000256" key="3">
    <source>
        <dbReference type="ARBA" id="ARBA00022827"/>
    </source>
</evidence>
<dbReference type="SUPFAM" id="SSF54373">
    <property type="entry name" value="FAD-linked reductases, C-terminal domain"/>
    <property type="match status" value="1"/>
</dbReference>
<gene>
    <name evidence="8" type="ORF">LSG31_11220</name>
</gene>
<dbReference type="PANTHER" id="PTHR46056">
    <property type="entry name" value="LONG-CHAIN-ALCOHOL OXIDASE"/>
    <property type="match status" value="1"/>
</dbReference>
<reference evidence="8" key="1">
    <citation type="submission" date="2021-12" db="EMBL/GenBank/DDBJ databases">
        <title>Alicyclobacillaceae gen. nov., sp. nov., isolated from chalcocite enrichment system.</title>
        <authorList>
            <person name="Jiang Z."/>
        </authorList>
    </citation>
    <scope>NUCLEOTIDE SEQUENCE</scope>
    <source>
        <strain evidence="8">MYW30-H2</strain>
    </source>
</reference>
<evidence type="ECO:0000259" key="7">
    <source>
        <dbReference type="Pfam" id="PF05199"/>
    </source>
</evidence>
<proteinExistence type="inferred from homology"/>
<keyword evidence="9" id="KW-1185">Reference proteome</keyword>
<keyword evidence="2" id="KW-0285">Flavoprotein</keyword>
<keyword evidence="4" id="KW-0560">Oxidoreductase</keyword>
<evidence type="ECO:0000256" key="2">
    <source>
        <dbReference type="ARBA" id="ARBA00022630"/>
    </source>
</evidence>
<dbReference type="InterPro" id="IPR002938">
    <property type="entry name" value="FAD-bd"/>
</dbReference>
<evidence type="ECO:0000313" key="9">
    <source>
        <dbReference type="Proteomes" id="UP000830167"/>
    </source>
</evidence>
<dbReference type="EMBL" id="CP089291">
    <property type="protein sequence ID" value="UOF92677.1"/>
    <property type="molecule type" value="Genomic_DNA"/>
</dbReference>
<accession>A0ABY4CTC6</accession>
<evidence type="ECO:0000259" key="5">
    <source>
        <dbReference type="Pfam" id="PF00732"/>
    </source>
</evidence>
<name>A0ABY4CTC6_9BACL</name>
<keyword evidence="3" id="KW-0274">FAD</keyword>
<dbReference type="PANTHER" id="PTHR46056:SF12">
    <property type="entry name" value="LONG-CHAIN-ALCOHOL OXIDASE"/>
    <property type="match status" value="1"/>
</dbReference>
<dbReference type="Gene3D" id="3.50.50.60">
    <property type="entry name" value="FAD/NAD(P)-binding domain"/>
    <property type="match status" value="2"/>
</dbReference>
<feature type="domain" description="Glucose-methanol-choline oxidoreductase C-terminal" evidence="7">
    <location>
        <begin position="397"/>
        <end position="507"/>
    </location>
</feature>
<evidence type="ECO:0000256" key="4">
    <source>
        <dbReference type="ARBA" id="ARBA00023002"/>
    </source>
</evidence>
<dbReference type="Proteomes" id="UP000830167">
    <property type="component" value="Chromosome"/>
</dbReference>
<comment type="similarity">
    <text evidence="1">Belongs to the GMC oxidoreductase family.</text>
</comment>
<evidence type="ECO:0000313" key="8">
    <source>
        <dbReference type="EMBL" id="UOF92677.1"/>
    </source>
</evidence>
<dbReference type="RefSeq" id="WP_347439348.1">
    <property type="nucleotide sequence ID" value="NZ_CP089291.1"/>
</dbReference>
<dbReference type="InterPro" id="IPR000172">
    <property type="entry name" value="GMC_OxRdtase_N"/>
</dbReference>
<dbReference type="Pfam" id="PF01494">
    <property type="entry name" value="FAD_binding_3"/>
    <property type="match status" value="1"/>
</dbReference>
<dbReference type="Pfam" id="PF05199">
    <property type="entry name" value="GMC_oxred_C"/>
    <property type="match status" value="1"/>
</dbReference>
<feature type="domain" description="Glucose-methanol-choline oxidoreductase N-terminal" evidence="5">
    <location>
        <begin position="81"/>
        <end position="304"/>
    </location>
</feature>
<sequence>MFDTRYLQEEADICIVGAGAAGGVLAKELAEAGMRVVVIEAGPFRDPQKHFASDELAMETLSWEETRIVDGGDPLRLGSNNCGKGVGGGTQHWTAVCLRFHPSDFRTYSEDGVGVDWPLAYEDLEPYYARHERELAVSGPKHFPWGAFHGPYPWPERNPLSSNAEIFQMGCQKLGIDWCVTPLVILTGPFEGRAPCTNRGFCNQGCMPNAKFSTLIVHIPKAIQAGAVVYADATVVEIEMGKDGKAKGVVFVHDGMTYRQKAKIVILSAFVVENPRLLLHSANAQFPNGLANSSGWVGKGIMVHSSDDVYAKFPEEIRFYKGSPVMASTQAFYETNPNRGFVRGYTLHAHGSRPMSMAKGIATTAGIWGRQLRELMLNYNFYGRVTVVGEVLPAPWNRVALHAEETDAHGVPKAHVTFTYGDNDKRLLEHAVKKAEEILAAAGGKPVVRTHDTAHLMGGCRMGKDPATSVVNRDCQTHDIPNLFICDASVFPTSGGGNPTHTVMAIAARTADAIKTKTVRREI</sequence>